<dbReference type="GO" id="GO:0004515">
    <property type="term" value="F:nicotinate-nucleotide adenylyltransferase activity"/>
    <property type="evidence" value="ECO:0007669"/>
    <property type="project" value="UniProtKB-UniRule"/>
</dbReference>
<comment type="pathway">
    <text evidence="2 11">Cofactor biosynthesis; NAD(+) biosynthesis; deamido-NAD(+) from nicotinate D-ribonucleotide: step 1/1.</text>
</comment>
<dbReference type="PANTHER" id="PTHR39321">
    <property type="entry name" value="NICOTINATE-NUCLEOTIDE ADENYLYLTRANSFERASE-RELATED"/>
    <property type="match status" value="1"/>
</dbReference>
<reference evidence="13" key="1">
    <citation type="submission" date="2022-07" db="EMBL/GenBank/DDBJ databases">
        <title>Complete genome sequence of Salinispirillum sp. LH10-3-1 capable of multiple carbohydrate inversion isolated from a soda lake.</title>
        <authorList>
            <person name="Liu J."/>
            <person name="Zhai Y."/>
            <person name="Zhang H."/>
            <person name="Yang H."/>
            <person name="Qu J."/>
            <person name="Li J."/>
        </authorList>
    </citation>
    <scope>NUCLEOTIDE SEQUENCE</scope>
    <source>
        <strain evidence="13">LH 10-3-1</strain>
    </source>
</reference>
<feature type="domain" description="Cytidyltransferase-like" evidence="12">
    <location>
        <begin position="20"/>
        <end position="161"/>
    </location>
</feature>
<dbReference type="AlphaFoldDB" id="A0AB38YKQ3"/>
<dbReference type="NCBIfam" id="TIGR00482">
    <property type="entry name" value="nicotinate (nicotinamide) nucleotide adenylyltransferase"/>
    <property type="match status" value="1"/>
</dbReference>
<dbReference type="InterPro" id="IPR005248">
    <property type="entry name" value="NadD/NMNAT"/>
</dbReference>
<dbReference type="EMBL" id="CP101717">
    <property type="protein sequence ID" value="WLD59654.1"/>
    <property type="molecule type" value="Genomic_DNA"/>
</dbReference>
<sequence length="230" mass="25096">MSCLATGTFASENDLSLIIVYGGTFDPPHLAHLGVMQAALQQLPEARLLLLPCYMPVHKARPGASAAHRLGMLSAMLAAEPQLMGRVQIDDRELQAESPRYTVDTLAELRAELGSDQPLAFLMGGDSLQGLSSWQRWRELTNFCHLLVYPRPGYALPQEGVLGQFLAGKWLPNQQCARLAQTPFGQACLLSGTLMPAASREIRAGAASMHSSVPKSVLKYIEQYSLYQNS</sequence>
<organism evidence="13">
    <name type="scientific">Salinispirillum sp. LH 10-3-1</name>
    <dbReference type="NCBI Taxonomy" id="2952525"/>
    <lineage>
        <taxon>Bacteria</taxon>
        <taxon>Pseudomonadati</taxon>
        <taxon>Pseudomonadota</taxon>
        <taxon>Gammaproteobacteria</taxon>
        <taxon>Oceanospirillales</taxon>
        <taxon>Saccharospirillaceae</taxon>
        <taxon>Salinispirillum</taxon>
    </lineage>
</organism>
<evidence type="ECO:0000256" key="4">
    <source>
        <dbReference type="ARBA" id="ARBA00022642"/>
    </source>
</evidence>
<dbReference type="SUPFAM" id="SSF52374">
    <property type="entry name" value="Nucleotidylyl transferase"/>
    <property type="match status" value="1"/>
</dbReference>
<evidence type="ECO:0000256" key="2">
    <source>
        <dbReference type="ARBA" id="ARBA00005019"/>
    </source>
</evidence>
<dbReference type="InterPro" id="IPR014729">
    <property type="entry name" value="Rossmann-like_a/b/a_fold"/>
</dbReference>
<dbReference type="GO" id="GO:0009435">
    <property type="term" value="P:NAD+ biosynthetic process"/>
    <property type="evidence" value="ECO:0007669"/>
    <property type="project" value="UniProtKB-UniRule"/>
</dbReference>
<keyword evidence="9 11" id="KW-0520">NAD</keyword>
<evidence type="ECO:0000313" key="13">
    <source>
        <dbReference type="EMBL" id="WLD59654.1"/>
    </source>
</evidence>
<evidence type="ECO:0000256" key="1">
    <source>
        <dbReference type="ARBA" id="ARBA00002324"/>
    </source>
</evidence>
<dbReference type="NCBIfam" id="NF000839">
    <property type="entry name" value="PRK00071.1-1"/>
    <property type="match status" value="1"/>
</dbReference>
<dbReference type="GO" id="GO:0005524">
    <property type="term" value="F:ATP binding"/>
    <property type="evidence" value="ECO:0007669"/>
    <property type="project" value="UniProtKB-KW"/>
</dbReference>
<keyword evidence="5 11" id="KW-0808">Transferase</keyword>
<comment type="catalytic activity">
    <reaction evidence="10 11">
        <text>nicotinate beta-D-ribonucleotide + ATP + H(+) = deamido-NAD(+) + diphosphate</text>
        <dbReference type="Rhea" id="RHEA:22860"/>
        <dbReference type="ChEBI" id="CHEBI:15378"/>
        <dbReference type="ChEBI" id="CHEBI:30616"/>
        <dbReference type="ChEBI" id="CHEBI:33019"/>
        <dbReference type="ChEBI" id="CHEBI:57502"/>
        <dbReference type="ChEBI" id="CHEBI:58437"/>
        <dbReference type="EC" id="2.7.7.18"/>
    </reaction>
</comment>
<dbReference type="RefSeq" id="WP_304996944.1">
    <property type="nucleotide sequence ID" value="NZ_CP101717.1"/>
</dbReference>
<keyword evidence="4 11" id="KW-0662">Pyridine nucleotide biosynthesis</keyword>
<evidence type="ECO:0000259" key="12">
    <source>
        <dbReference type="Pfam" id="PF01467"/>
    </source>
</evidence>
<keyword evidence="8 11" id="KW-0067">ATP-binding</keyword>
<comment type="similarity">
    <text evidence="3 11">Belongs to the NadD family.</text>
</comment>
<dbReference type="EC" id="2.7.7.18" evidence="11"/>
<name>A0AB38YKQ3_9GAMM</name>
<evidence type="ECO:0000256" key="9">
    <source>
        <dbReference type="ARBA" id="ARBA00023027"/>
    </source>
</evidence>
<dbReference type="HAMAP" id="MF_00244">
    <property type="entry name" value="NaMN_adenylyltr"/>
    <property type="match status" value="1"/>
</dbReference>
<keyword evidence="7 11" id="KW-0547">Nucleotide-binding</keyword>
<proteinExistence type="inferred from homology"/>
<dbReference type="InterPro" id="IPR004821">
    <property type="entry name" value="Cyt_trans-like"/>
</dbReference>
<dbReference type="CDD" id="cd02165">
    <property type="entry name" value="NMNAT"/>
    <property type="match status" value="1"/>
</dbReference>
<evidence type="ECO:0000256" key="3">
    <source>
        <dbReference type="ARBA" id="ARBA00009014"/>
    </source>
</evidence>
<evidence type="ECO:0000256" key="10">
    <source>
        <dbReference type="ARBA" id="ARBA00048721"/>
    </source>
</evidence>
<keyword evidence="6 11" id="KW-0548">Nucleotidyltransferase</keyword>
<evidence type="ECO:0000256" key="5">
    <source>
        <dbReference type="ARBA" id="ARBA00022679"/>
    </source>
</evidence>
<dbReference type="PANTHER" id="PTHR39321:SF3">
    <property type="entry name" value="PHOSPHOPANTETHEINE ADENYLYLTRANSFERASE"/>
    <property type="match status" value="1"/>
</dbReference>
<dbReference type="NCBIfam" id="TIGR00125">
    <property type="entry name" value="cyt_tran_rel"/>
    <property type="match status" value="1"/>
</dbReference>
<evidence type="ECO:0000256" key="6">
    <source>
        <dbReference type="ARBA" id="ARBA00022695"/>
    </source>
</evidence>
<gene>
    <name evidence="11 13" type="primary">nadD</name>
    <name evidence="13" type="ORF">NFC81_04235</name>
</gene>
<evidence type="ECO:0000256" key="7">
    <source>
        <dbReference type="ARBA" id="ARBA00022741"/>
    </source>
</evidence>
<protein>
    <recommendedName>
        <fullName evidence="11">Probable nicotinate-nucleotide adenylyltransferase</fullName>
        <ecNumber evidence="11">2.7.7.18</ecNumber>
    </recommendedName>
    <alternativeName>
        <fullName evidence="11">Deamido-NAD(+) diphosphorylase</fullName>
    </alternativeName>
    <alternativeName>
        <fullName evidence="11">Deamido-NAD(+) pyrophosphorylase</fullName>
    </alternativeName>
    <alternativeName>
        <fullName evidence="11">Nicotinate mononucleotide adenylyltransferase</fullName>
        <shortName evidence="11">NaMN adenylyltransferase</shortName>
    </alternativeName>
</protein>
<comment type="function">
    <text evidence="1 11">Catalyzes the reversible adenylation of nicotinate mononucleotide (NaMN) to nicotinic acid adenine dinucleotide (NaAD).</text>
</comment>
<accession>A0AB38YKQ3</accession>
<dbReference type="Gene3D" id="3.40.50.620">
    <property type="entry name" value="HUPs"/>
    <property type="match status" value="1"/>
</dbReference>
<dbReference type="Pfam" id="PF01467">
    <property type="entry name" value="CTP_transf_like"/>
    <property type="match status" value="1"/>
</dbReference>
<evidence type="ECO:0000256" key="8">
    <source>
        <dbReference type="ARBA" id="ARBA00022840"/>
    </source>
</evidence>
<evidence type="ECO:0000256" key="11">
    <source>
        <dbReference type="HAMAP-Rule" id="MF_00244"/>
    </source>
</evidence>